<dbReference type="OrthoDB" id="9924694at2"/>
<name>A0A5M6IHZ6_9PROT</name>
<comment type="caution">
    <text evidence="2">The sequence shown here is derived from an EMBL/GenBank/DDBJ whole genome shotgun (WGS) entry which is preliminary data.</text>
</comment>
<dbReference type="Proteomes" id="UP000324065">
    <property type="component" value="Unassembled WGS sequence"/>
</dbReference>
<reference evidence="2 3" key="1">
    <citation type="submission" date="2019-09" db="EMBL/GenBank/DDBJ databases">
        <title>Genome sequence of Roseospira marina, one of the more divergent members of the non-sulfur purple photosynthetic bacterial family, the Rhodospirillaceae.</title>
        <authorList>
            <person name="Meyer T."/>
            <person name="Kyndt J."/>
        </authorList>
    </citation>
    <scope>NUCLEOTIDE SEQUENCE [LARGE SCALE GENOMIC DNA]</scope>
    <source>
        <strain evidence="2 3">DSM 15113</strain>
    </source>
</reference>
<proteinExistence type="predicted"/>
<dbReference type="EMBL" id="VWPJ01000001">
    <property type="protein sequence ID" value="KAA5607587.1"/>
    <property type="molecule type" value="Genomic_DNA"/>
</dbReference>
<organism evidence="2 3">
    <name type="scientific">Roseospira marina</name>
    <dbReference type="NCBI Taxonomy" id="140057"/>
    <lineage>
        <taxon>Bacteria</taxon>
        <taxon>Pseudomonadati</taxon>
        <taxon>Pseudomonadota</taxon>
        <taxon>Alphaproteobacteria</taxon>
        <taxon>Rhodospirillales</taxon>
        <taxon>Rhodospirillaceae</taxon>
        <taxon>Roseospira</taxon>
    </lineage>
</organism>
<dbReference type="AlphaFoldDB" id="A0A5M6IHZ6"/>
<keyword evidence="1" id="KW-1133">Transmembrane helix</keyword>
<evidence type="ECO:0000313" key="3">
    <source>
        <dbReference type="Proteomes" id="UP000324065"/>
    </source>
</evidence>
<accession>A0A5M6IHZ6</accession>
<feature type="transmembrane region" description="Helical" evidence="1">
    <location>
        <begin position="12"/>
        <end position="29"/>
    </location>
</feature>
<gene>
    <name evidence="2" type="ORF">F1188_02165</name>
</gene>
<dbReference type="RefSeq" id="WP_150060720.1">
    <property type="nucleotide sequence ID" value="NZ_JACHII010000001.1"/>
</dbReference>
<sequence length="72" mass="7534">MRQETFTPLEHAAGVVVVIALSMLLHVGLSTGHGFMSASWDAMAFADGPDPTIAAPNSADWGNAVLRLSGMH</sequence>
<protein>
    <submittedName>
        <fullName evidence="2">Uncharacterized protein</fullName>
    </submittedName>
</protein>
<evidence type="ECO:0000313" key="2">
    <source>
        <dbReference type="EMBL" id="KAA5607587.1"/>
    </source>
</evidence>
<keyword evidence="3" id="KW-1185">Reference proteome</keyword>
<keyword evidence="1" id="KW-0472">Membrane</keyword>
<keyword evidence="1" id="KW-0812">Transmembrane</keyword>
<evidence type="ECO:0000256" key="1">
    <source>
        <dbReference type="SAM" id="Phobius"/>
    </source>
</evidence>